<sequence>MVPSQLVAWATLLLLAAPGVADEDVETLFRSLYGKQVKEVTRTGRTEDDVALAGAMVDGVRTTEMPEALIKRICTQAYQLTYRLEKGDGWAIDAMELLARKVP</sequence>
<comment type="caution">
    <text evidence="1">The sequence shown here is derived from an EMBL/GenBank/DDBJ whole genome shotgun (WGS) entry which is preliminary data.</text>
</comment>
<reference evidence="1" key="1">
    <citation type="journal article" date="2015" name="Nature">
        <title>Complex archaea that bridge the gap between prokaryotes and eukaryotes.</title>
        <authorList>
            <person name="Spang A."/>
            <person name="Saw J.H."/>
            <person name="Jorgensen S.L."/>
            <person name="Zaremba-Niedzwiedzka K."/>
            <person name="Martijn J."/>
            <person name="Lind A.E."/>
            <person name="van Eijk R."/>
            <person name="Schleper C."/>
            <person name="Guy L."/>
            <person name="Ettema T.J."/>
        </authorList>
    </citation>
    <scope>NUCLEOTIDE SEQUENCE</scope>
</reference>
<protein>
    <submittedName>
        <fullName evidence="1">Uncharacterized protein</fullName>
    </submittedName>
</protein>
<accession>A0A0F9AHS0</accession>
<dbReference type="EMBL" id="LAZR01042602">
    <property type="protein sequence ID" value="KKL09134.1"/>
    <property type="molecule type" value="Genomic_DNA"/>
</dbReference>
<feature type="non-terminal residue" evidence="1">
    <location>
        <position position="103"/>
    </location>
</feature>
<proteinExistence type="predicted"/>
<gene>
    <name evidence="1" type="ORF">LCGC14_2568880</name>
</gene>
<dbReference type="AlphaFoldDB" id="A0A0F9AHS0"/>
<name>A0A0F9AHS0_9ZZZZ</name>
<organism evidence="1">
    <name type="scientific">marine sediment metagenome</name>
    <dbReference type="NCBI Taxonomy" id="412755"/>
    <lineage>
        <taxon>unclassified sequences</taxon>
        <taxon>metagenomes</taxon>
        <taxon>ecological metagenomes</taxon>
    </lineage>
</organism>
<evidence type="ECO:0000313" key="1">
    <source>
        <dbReference type="EMBL" id="KKL09134.1"/>
    </source>
</evidence>